<dbReference type="GO" id="GO:0016491">
    <property type="term" value="F:oxidoreductase activity"/>
    <property type="evidence" value="ECO:0007669"/>
    <property type="project" value="UniProtKB-KW"/>
</dbReference>
<comment type="similarity">
    <text evidence="10">Belongs to the PQQ oxidoreductase GdhB family.</text>
</comment>
<keyword evidence="4" id="KW-0732">Signal</keyword>
<comment type="subcellular location">
    <subcellularLocation>
        <location evidence="2">Cell membrane</location>
        <topology evidence="2">Lipid-anchor</topology>
    </subcellularLocation>
</comment>
<evidence type="ECO:0000313" key="12">
    <source>
        <dbReference type="EMBL" id="PKA52552.1"/>
    </source>
</evidence>
<evidence type="ECO:0000256" key="3">
    <source>
        <dbReference type="ARBA" id="ARBA00022475"/>
    </source>
</evidence>
<dbReference type="PANTHER" id="PTHR19328:SF13">
    <property type="entry name" value="HIPL1 PROTEIN"/>
    <property type="match status" value="1"/>
</dbReference>
<dbReference type="PANTHER" id="PTHR19328">
    <property type="entry name" value="HEDGEHOG-INTERACTING PROTEIN"/>
    <property type="match status" value="1"/>
</dbReference>
<dbReference type="Gene3D" id="2.120.10.30">
    <property type="entry name" value="TolB, C-terminal domain"/>
    <property type="match status" value="1"/>
</dbReference>
<dbReference type="OrthoDB" id="10266706at2759"/>
<evidence type="ECO:0000259" key="11">
    <source>
        <dbReference type="Pfam" id="PF07995"/>
    </source>
</evidence>
<dbReference type="AlphaFoldDB" id="A0A2I0AAH3"/>
<evidence type="ECO:0000256" key="7">
    <source>
        <dbReference type="ARBA" id="ARBA00023136"/>
    </source>
</evidence>
<feature type="domain" description="Glucose/Sorbosone dehydrogenase" evidence="11">
    <location>
        <begin position="177"/>
        <end position="430"/>
    </location>
</feature>
<sequence>MNISDSACGSLVKSIICTKCDPYSADLFAVNVKPSSVPVLCNSSGSFRSADSTTDFCSEVWNTCKDITISNSPFVPQTHASSPARLADIYESEADFCNTSGASVCFNGESASFISNKTDSNLPKGICLEKLGNGSYLNMVPHPDGSTRAFLSNQAGKIWLATIPAQGSGGILDVNESNPFLDITDVVHADTEFGLMGMALHPDFTSNGRLFVSFNCDKVQVTSCSGRCSCNSEAGCDPSMLGGDSGDQPCRYQSVVAEYVADTSSSSTPSQAKSANPTEVRRIFTMGLPYSGHHGGQIIFGPEDGFLYFMMGDGGNNGDPFNFAQNKKTLLGKIMRLDVNQMPSASEVTDLDLWGNYSIPKDNPAAEDGELQAEIWALGLRNPWRCSFDSEKPSYFFCGDVGQDTYEEVDLISKGGNYGWRVYEGPYLFHPSWTPGGNTSANSINTIFPVMGYNHSSISNQVGSAAITGGYVYRSNADPCLYGRYLYADLYGEVMWAGTEIPEESGKYNSSRLPFNCAKDSPVACDTVEGSPLPSLGLVYSFSEDNSKDVYILTSKGVYRVVRPSRCGYTCAAERLAESPNPPAGASPSSAGHEGFEMKIVIFFSSFVVWFVFV</sequence>
<reference evidence="12 13" key="1">
    <citation type="journal article" date="2017" name="Nature">
        <title>The Apostasia genome and the evolution of orchids.</title>
        <authorList>
            <person name="Zhang G.Q."/>
            <person name="Liu K.W."/>
            <person name="Li Z."/>
            <person name="Lohaus R."/>
            <person name="Hsiao Y.Y."/>
            <person name="Niu S.C."/>
            <person name="Wang J.Y."/>
            <person name="Lin Y.C."/>
            <person name="Xu Q."/>
            <person name="Chen L.J."/>
            <person name="Yoshida K."/>
            <person name="Fujiwara S."/>
            <person name="Wang Z.W."/>
            <person name="Zhang Y.Q."/>
            <person name="Mitsuda N."/>
            <person name="Wang M."/>
            <person name="Liu G.H."/>
            <person name="Pecoraro L."/>
            <person name="Huang H.X."/>
            <person name="Xiao X.J."/>
            <person name="Lin M."/>
            <person name="Wu X.Y."/>
            <person name="Wu W.L."/>
            <person name="Chen Y.Y."/>
            <person name="Chang S.B."/>
            <person name="Sakamoto S."/>
            <person name="Ohme-Takagi M."/>
            <person name="Yagi M."/>
            <person name="Zeng S.J."/>
            <person name="Shen C.Y."/>
            <person name="Yeh C.M."/>
            <person name="Luo Y.B."/>
            <person name="Tsai W.C."/>
            <person name="Van de Peer Y."/>
            <person name="Liu Z.J."/>
        </authorList>
    </citation>
    <scope>NUCLEOTIDE SEQUENCE [LARGE SCALE GENOMIC DNA]</scope>
    <source>
        <strain evidence="13">cv. Shenzhen</strain>
        <tissue evidence="12">Stem</tissue>
    </source>
</reference>
<evidence type="ECO:0000256" key="2">
    <source>
        <dbReference type="ARBA" id="ARBA00004193"/>
    </source>
</evidence>
<dbReference type="GO" id="GO:0005886">
    <property type="term" value="C:plasma membrane"/>
    <property type="evidence" value="ECO:0007669"/>
    <property type="project" value="UniProtKB-SubCell"/>
</dbReference>
<name>A0A2I0AAH3_9ASPA</name>
<dbReference type="InterPro" id="IPR012938">
    <property type="entry name" value="Glc/Sorbosone_DH"/>
</dbReference>
<keyword evidence="8" id="KW-0325">Glycoprotein</keyword>
<keyword evidence="9" id="KW-0449">Lipoprotein</keyword>
<evidence type="ECO:0000256" key="1">
    <source>
        <dbReference type="ARBA" id="ARBA00001931"/>
    </source>
</evidence>
<evidence type="ECO:0000313" key="13">
    <source>
        <dbReference type="Proteomes" id="UP000236161"/>
    </source>
</evidence>
<dbReference type="Proteomes" id="UP000236161">
    <property type="component" value="Unassembled WGS sequence"/>
</dbReference>
<evidence type="ECO:0000256" key="10">
    <source>
        <dbReference type="ARBA" id="ARBA00061483"/>
    </source>
</evidence>
<evidence type="ECO:0000256" key="9">
    <source>
        <dbReference type="ARBA" id="ARBA00023288"/>
    </source>
</evidence>
<protein>
    <submittedName>
        <fullName evidence="12">HIPL1 protein</fullName>
    </submittedName>
</protein>
<dbReference type="SUPFAM" id="SSF50952">
    <property type="entry name" value="Soluble quinoprotein glucose dehydrogenase"/>
    <property type="match status" value="1"/>
</dbReference>
<dbReference type="InterPro" id="IPR011041">
    <property type="entry name" value="Quinoprot_gluc/sorb_DH_b-prop"/>
</dbReference>
<evidence type="ECO:0000256" key="6">
    <source>
        <dbReference type="ARBA" id="ARBA00023002"/>
    </source>
</evidence>
<proteinExistence type="inferred from homology"/>
<keyword evidence="3" id="KW-1003">Cell membrane</keyword>
<dbReference type="STRING" id="1088818.A0A2I0AAH3"/>
<evidence type="ECO:0000256" key="5">
    <source>
        <dbReference type="ARBA" id="ARBA00022891"/>
    </source>
</evidence>
<dbReference type="InterPro" id="IPR011042">
    <property type="entry name" value="6-blade_b-propeller_TolB-like"/>
</dbReference>
<accession>A0A2I0AAH3</accession>
<keyword evidence="7" id="KW-0472">Membrane</keyword>
<comment type="cofactor">
    <cofactor evidence="1">
        <name>pyrroloquinoline quinone</name>
        <dbReference type="ChEBI" id="CHEBI:58442"/>
    </cofactor>
</comment>
<evidence type="ECO:0000256" key="8">
    <source>
        <dbReference type="ARBA" id="ARBA00023180"/>
    </source>
</evidence>
<keyword evidence="6" id="KW-0560">Oxidoreductase</keyword>
<dbReference type="Pfam" id="PF07995">
    <property type="entry name" value="GSDH"/>
    <property type="match status" value="1"/>
</dbReference>
<keyword evidence="5" id="KW-0634">PQQ</keyword>
<keyword evidence="13" id="KW-1185">Reference proteome</keyword>
<dbReference type="EMBL" id="KZ452001">
    <property type="protein sequence ID" value="PKA52552.1"/>
    <property type="molecule type" value="Genomic_DNA"/>
</dbReference>
<organism evidence="12 13">
    <name type="scientific">Apostasia shenzhenica</name>
    <dbReference type="NCBI Taxonomy" id="1088818"/>
    <lineage>
        <taxon>Eukaryota</taxon>
        <taxon>Viridiplantae</taxon>
        <taxon>Streptophyta</taxon>
        <taxon>Embryophyta</taxon>
        <taxon>Tracheophyta</taxon>
        <taxon>Spermatophyta</taxon>
        <taxon>Magnoliopsida</taxon>
        <taxon>Liliopsida</taxon>
        <taxon>Asparagales</taxon>
        <taxon>Orchidaceae</taxon>
        <taxon>Apostasioideae</taxon>
        <taxon>Apostasia</taxon>
    </lineage>
</organism>
<evidence type="ECO:0000256" key="4">
    <source>
        <dbReference type="ARBA" id="ARBA00022729"/>
    </source>
</evidence>
<dbReference type="FunFam" id="2.120.10.30:FF:000067">
    <property type="entry name" value="HHIP-like 1"/>
    <property type="match status" value="1"/>
</dbReference>
<gene>
    <name evidence="12" type="primary">HIPL1</name>
    <name evidence="12" type="ORF">AXF42_Ash001532</name>
</gene>